<dbReference type="PANTHER" id="PTHR35174">
    <property type="entry name" value="BLL7171 PROTEIN-RELATED"/>
    <property type="match status" value="1"/>
</dbReference>
<dbReference type="EMBL" id="PVWK01000008">
    <property type="protein sequence ID" value="PSB35549.1"/>
    <property type="molecule type" value="Genomic_DNA"/>
</dbReference>
<comment type="similarity">
    <text evidence="1">Belongs to the YciI family.</text>
</comment>
<organism evidence="3 4">
    <name type="scientific">Stenomitos frigidus ULC18</name>
    <dbReference type="NCBI Taxonomy" id="2107698"/>
    <lineage>
        <taxon>Bacteria</taxon>
        <taxon>Bacillati</taxon>
        <taxon>Cyanobacteriota</taxon>
        <taxon>Cyanophyceae</taxon>
        <taxon>Leptolyngbyales</taxon>
        <taxon>Leptolyngbyaceae</taxon>
        <taxon>Stenomitos</taxon>
    </lineage>
</organism>
<dbReference type="OrthoDB" id="9807535at2"/>
<evidence type="ECO:0000313" key="3">
    <source>
        <dbReference type="EMBL" id="PSB35549.1"/>
    </source>
</evidence>
<feature type="domain" description="YCII-related" evidence="2">
    <location>
        <begin position="1"/>
        <end position="116"/>
    </location>
</feature>
<evidence type="ECO:0000256" key="1">
    <source>
        <dbReference type="ARBA" id="ARBA00007689"/>
    </source>
</evidence>
<reference evidence="3 4" key="2">
    <citation type="submission" date="2018-03" db="EMBL/GenBank/DDBJ databases">
        <title>The ancient ancestry and fast evolution of plastids.</title>
        <authorList>
            <person name="Moore K.R."/>
            <person name="Magnabosco C."/>
            <person name="Momper L."/>
            <person name="Gold D.A."/>
            <person name="Bosak T."/>
            <person name="Fournier G.P."/>
        </authorList>
    </citation>
    <scope>NUCLEOTIDE SEQUENCE [LARGE SCALE GENOMIC DNA]</scope>
    <source>
        <strain evidence="3 4">ULC18</strain>
    </source>
</reference>
<proteinExistence type="inferred from homology"/>
<dbReference type="RefSeq" id="WP_106254400.1">
    <property type="nucleotide sequence ID" value="NZ_CAWNSW010000020.1"/>
</dbReference>
<dbReference type="Proteomes" id="UP000239576">
    <property type="component" value="Unassembled WGS sequence"/>
</dbReference>
<dbReference type="InterPro" id="IPR011008">
    <property type="entry name" value="Dimeric_a/b-barrel"/>
</dbReference>
<comment type="caution">
    <text evidence="3">The sequence shown here is derived from an EMBL/GenBank/DDBJ whole genome shotgun (WGS) entry which is preliminary data.</text>
</comment>
<keyword evidence="4" id="KW-1185">Reference proteome</keyword>
<dbReference type="PANTHER" id="PTHR35174:SF3">
    <property type="entry name" value="BLL7171 PROTEIN"/>
    <property type="match status" value="1"/>
</dbReference>
<dbReference type="AlphaFoldDB" id="A0A2T1ES40"/>
<reference evidence="4" key="1">
    <citation type="submission" date="2018-02" db="EMBL/GenBank/DDBJ databases">
        <authorList>
            <person name="Moore K."/>
            <person name="Momper L."/>
        </authorList>
    </citation>
    <scope>NUCLEOTIDE SEQUENCE [LARGE SCALE GENOMIC DNA]</scope>
    <source>
        <strain evidence="4">ULC18</strain>
    </source>
</reference>
<dbReference type="Gene3D" id="3.30.70.1060">
    <property type="entry name" value="Dimeric alpha+beta barrel"/>
    <property type="match status" value="1"/>
</dbReference>
<name>A0A2T1ES40_9CYAN</name>
<evidence type="ECO:0000313" key="4">
    <source>
        <dbReference type="Proteomes" id="UP000239576"/>
    </source>
</evidence>
<dbReference type="Pfam" id="PF03795">
    <property type="entry name" value="YCII"/>
    <property type="match status" value="1"/>
</dbReference>
<gene>
    <name evidence="3" type="ORF">C7B82_00700</name>
</gene>
<protein>
    <recommendedName>
        <fullName evidence="2">YCII-related domain-containing protein</fullName>
    </recommendedName>
</protein>
<evidence type="ECO:0000259" key="2">
    <source>
        <dbReference type="Pfam" id="PF03795"/>
    </source>
</evidence>
<accession>A0A2T1ES40</accession>
<dbReference type="SUPFAM" id="SSF54909">
    <property type="entry name" value="Dimeric alpha+beta barrel"/>
    <property type="match status" value="1"/>
</dbReference>
<dbReference type="InterPro" id="IPR005545">
    <property type="entry name" value="YCII"/>
</dbReference>
<sequence length="117" mass="12709">MKYAILVYETETGFDNRTNDQQEAYWGAYRAYSQALAEAGVIAGGAPLHPPHAATTVQLHEGQRKVQDGPFADTKEQLGGFFLIDVPDLDSALDWAARCPAASSCGVEVRPLLPMNE</sequence>